<accession>A0ABQ0G215</accession>
<gene>
    <name evidence="1" type="ORF">MFIFM68171_02004</name>
</gene>
<sequence length="321" mass="36590">MSFKENQGVDASIIRPQVTPALLPYAIALIEASRLPRPLVGSSVMALLNKLYSRPDRRAACVLQLPTGIVQQINNTYDAMDAMATDFAACALNRISPRGRATLTSVPLSPAEHFRFCRAFYRVELFYTLSQCRKFADYTNRWFFWRHPPWENEQLGCVDRYIGTRLDQALAESHRDEVEVHEQDKIEDYELRSSWLSQGVEFIYNLANTPSPKAKRSILAAGIHASFCNKSYTLELSDALIGVYGDGEDFYQRCESVTLHQYGQPNDEDIDSGPYQAWRTENAGSRVAESFLLSADWLRDCAYVFWDSDRVQKMGRLGKRV</sequence>
<reference evidence="1 2" key="1">
    <citation type="submission" date="2024-09" db="EMBL/GenBank/DDBJ databases">
        <title>Itraconazole resistance in Madurella fahalii resulting from another homologue of gene encoding cytochrome P450 14-alpha sterol demethylase (CYP51).</title>
        <authorList>
            <person name="Yoshioka I."/>
            <person name="Fahal A.H."/>
            <person name="Kaneko S."/>
            <person name="Yaguchi T."/>
        </authorList>
    </citation>
    <scope>NUCLEOTIDE SEQUENCE [LARGE SCALE GENOMIC DNA]</scope>
    <source>
        <strain evidence="1 2">IFM 68171</strain>
    </source>
</reference>
<comment type="caution">
    <text evidence="1">The sequence shown here is derived from an EMBL/GenBank/DDBJ whole genome shotgun (WGS) entry which is preliminary data.</text>
</comment>
<protein>
    <submittedName>
        <fullName evidence="1">Uncharacterized protein</fullName>
    </submittedName>
</protein>
<dbReference type="GeneID" id="98172749"/>
<organism evidence="1 2">
    <name type="scientific">Madurella fahalii</name>
    <dbReference type="NCBI Taxonomy" id="1157608"/>
    <lineage>
        <taxon>Eukaryota</taxon>
        <taxon>Fungi</taxon>
        <taxon>Dikarya</taxon>
        <taxon>Ascomycota</taxon>
        <taxon>Pezizomycotina</taxon>
        <taxon>Sordariomycetes</taxon>
        <taxon>Sordariomycetidae</taxon>
        <taxon>Sordariales</taxon>
        <taxon>Sordariales incertae sedis</taxon>
        <taxon>Madurella</taxon>
    </lineage>
</organism>
<name>A0ABQ0G215_9PEZI</name>
<keyword evidence="2" id="KW-1185">Reference proteome</keyword>
<evidence type="ECO:0000313" key="1">
    <source>
        <dbReference type="EMBL" id="GAB1311794.1"/>
    </source>
</evidence>
<proteinExistence type="predicted"/>
<dbReference type="Proteomes" id="UP001628179">
    <property type="component" value="Unassembled WGS sequence"/>
</dbReference>
<dbReference type="EMBL" id="BAAFSV010000001">
    <property type="protein sequence ID" value="GAB1311794.1"/>
    <property type="molecule type" value="Genomic_DNA"/>
</dbReference>
<dbReference type="RefSeq" id="XP_070913527.1">
    <property type="nucleotide sequence ID" value="XM_071057426.1"/>
</dbReference>
<evidence type="ECO:0000313" key="2">
    <source>
        <dbReference type="Proteomes" id="UP001628179"/>
    </source>
</evidence>